<proteinExistence type="predicted"/>
<protein>
    <submittedName>
        <fullName evidence="1">Uncharacterized protein</fullName>
    </submittedName>
</protein>
<dbReference type="AlphaFoldDB" id="A0AAD7WXL0"/>
<name>A0AAD7WXL0_9TELE</name>
<evidence type="ECO:0000313" key="1">
    <source>
        <dbReference type="EMBL" id="KAJ8412770.1"/>
    </source>
</evidence>
<dbReference type="Proteomes" id="UP001221898">
    <property type="component" value="Unassembled WGS sequence"/>
</dbReference>
<dbReference type="EMBL" id="JAINUG010000018">
    <property type="protein sequence ID" value="KAJ8412770.1"/>
    <property type="molecule type" value="Genomic_DNA"/>
</dbReference>
<accession>A0AAD7WXL0</accession>
<gene>
    <name evidence="1" type="ORF">AAFF_G00117210</name>
</gene>
<organism evidence="1 2">
    <name type="scientific">Aldrovandia affinis</name>
    <dbReference type="NCBI Taxonomy" id="143900"/>
    <lineage>
        <taxon>Eukaryota</taxon>
        <taxon>Metazoa</taxon>
        <taxon>Chordata</taxon>
        <taxon>Craniata</taxon>
        <taxon>Vertebrata</taxon>
        <taxon>Euteleostomi</taxon>
        <taxon>Actinopterygii</taxon>
        <taxon>Neopterygii</taxon>
        <taxon>Teleostei</taxon>
        <taxon>Notacanthiformes</taxon>
        <taxon>Halosauridae</taxon>
        <taxon>Aldrovandia</taxon>
    </lineage>
</organism>
<sequence>MDCVLIRRFIRVSIVALRLREVRLGHMGTGGGEQVMPSRGSWRVLTGCIPRADCQRESLETAEDFLESLVMSSQGCALAG</sequence>
<evidence type="ECO:0000313" key="2">
    <source>
        <dbReference type="Proteomes" id="UP001221898"/>
    </source>
</evidence>
<comment type="caution">
    <text evidence="1">The sequence shown here is derived from an EMBL/GenBank/DDBJ whole genome shotgun (WGS) entry which is preliminary data.</text>
</comment>
<reference evidence="1" key="1">
    <citation type="journal article" date="2023" name="Science">
        <title>Genome structures resolve the early diversification of teleost fishes.</title>
        <authorList>
            <person name="Parey E."/>
            <person name="Louis A."/>
            <person name="Montfort J."/>
            <person name="Bouchez O."/>
            <person name="Roques C."/>
            <person name="Iampietro C."/>
            <person name="Lluch J."/>
            <person name="Castinel A."/>
            <person name="Donnadieu C."/>
            <person name="Desvignes T."/>
            <person name="Floi Bucao C."/>
            <person name="Jouanno E."/>
            <person name="Wen M."/>
            <person name="Mejri S."/>
            <person name="Dirks R."/>
            <person name="Jansen H."/>
            <person name="Henkel C."/>
            <person name="Chen W.J."/>
            <person name="Zahm M."/>
            <person name="Cabau C."/>
            <person name="Klopp C."/>
            <person name="Thompson A.W."/>
            <person name="Robinson-Rechavi M."/>
            <person name="Braasch I."/>
            <person name="Lecointre G."/>
            <person name="Bobe J."/>
            <person name="Postlethwait J.H."/>
            <person name="Berthelot C."/>
            <person name="Roest Crollius H."/>
            <person name="Guiguen Y."/>
        </authorList>
    </citation>
    <scope>NUCLEOTIDE SEQUENCE</scope>
    <source>
        <strain evidence="1">NC1722</strain>
    </source>
</reference>
<keyword evidence="2" id="KW-1185">Reference proteome</keyword>